<dbReference type="PROSITE" id="PS51257">
    <property type="entry name" value="PROKAR_LIPOPROTEIN"/>
    <property type="match status" value="1"/>
</dbReference>
<dbReference type="KEGG" id="cprv:CYPRO_0678"/>
<dbReference type="RefSeq" id="WP_114983281.1">
    <property type="nucleotide sequence ID" value="NZ_CP027806.1"/>
</dbReference>
<organism evidence="2 3">
    <name type="scientific">Cyclonatronum proteinivorum</name>
    <dbReference type="NCBI Taxonomy" id="1457365"/>
    <lineage>
        <taxon>Bacteria</taxon>
        <taxon>Pseudomonadati</taxon>
        <taxon>Balneolota</taxon>
        <taxon>Balneolia</taxon>
        <taxon>Balneolales</taxon>
        <taxon>Cyclonatronaceae</taxon>
        <taxon>Cyclonatronum</taxon>
    </lineage>
</organism>
<accession>A0A345UHL0</accession>
<proteinExistence type="predicted"/>
<evidence type="ECO:0000256" key="1">
    <source>
        <dbReference type="SAM" id="SignalP"/>
    </source>
</evidence>
<reference evidence="2 3" key="1">
    <citation type="submission" date="2018-03" db="EMBL/GenBank/DDBJ databases">
        <title>Phenotypic and genomic properties of Cyclonatronum proteinivorum gen. nov., sp. nov., a haloalkaliphilic bacteroidete from soda lakes possessing Na+-translocating rhodopsin.</title>
        <authorList>
            <person name="Toshchakov S.V."/>
            <person name="Korzhenkov A."/>
            <person name="Samarov N.I."/>
            <person name="Kublanov I.V."/>
            <person name="Muntyan M.S."/>
            <person name="Sorokin D.Y."/>
        </authorList>
    </citation>
    <scope>NUCLEOTIDE SEQUENCE [LARGE SCALE GENOMIC DNA]</scope>
    <source>
        <strain evidence="2 3">Omega</strain>
    </source>
</reference>
<keyword evidence="3" id="KW-1185">Reference proteome</keyword>
<evidence type="ECO:0008006" key="4">
    <source>
        <dbReference type="Google" id="ProtNLM"/>
    </source>
</evidence>
<protein>
    <recommendedName>
        <fullName evidence="4">Heavy-metal-binding</fullName>
    </recommendedName>
</protein>
<sequence>MTRNKFKLLLIGVVIFMSGCATQYSTNVTFPSPDQLFITTGDGDIQKPYTPVGQIFYYKKGPRIGLPLLGLIRFDDVDPAYEISTNVARQARAMGGNAIINLRVVWEPPSNGFLGIAANGGRIVIYGTVISM</sequence>
<dbReference type="Proteomes" id="UP000254808">
    <property type="component" value="Chromosome"/>
</dbReference>
<feature type="chain" id="PRO_5016691163" description="Heavy-metal-binding" evidence="1">
    <location>
        <begin position="24"/>
        <end position="132"/>
    </location>
</feature>
<keyword evidence="1" id="KW-0732">Signal</keyword>
<dbReference type="EMBL" id="CP027806">
    <property type="protein sequence ID" value="AXI99961.1"/>
    <property type="molecule type" value="Genomic_DNA"/>
</dbReference>
<evidence type="ECO:0000313" key="2">
    <source>
        <dbReference type="EMBL" id="AXI99961.1"/>
    </source>
</evidence>
<evidence type="ECO:0000313" key="3">
    <source>
        <dbReference type="Proteomes" id="UP000254808"/>
    </source>
</evidence>
<dbReference type="AlphaFoldDB" id="A0A345UHL0"/>
<feature type="signal peptide" evidence="1">
    <location>
        <begin position="1"/>
        <end position="23"/>
    </location>
</feature>
<gene>
    <name evidence="2" type="ORF">CYPRO_0678</name>
</gene>
<name>A0A345UHL0_9BACT</name>
<dbReference type="OrthoDB" id="1524877at2"/>